<gene>
    <name evidence="2" type="ORF">GM921_01285</name>
</gene>
<keyword evidence="2" id="KW-0489">Methyltransferase</keyword>
<dbReference type="Proteomes" id="UP000601055">
    <property type="component" value="Unassembled WGS sequence"/>
</dbReference>
<proteinExistence type="predicted"/>
<dbReference type="NCBIfam" id="TIGR01444">
    <property type="entry name" value="fkbM_fam"/>
    <property type="match status" value="1"/>
</dbReference>
<evidence type="ECO:0000259" key="1">
    <source>
        <dbReference type="Pfam" id="PF05050"/>
    </source>
</evidence>
<protein>
    <submittedName>
        <fullName evidence="2">FkbM family methyltransferase</fullName>
    </submittedName>
</protein>
<dbReference type="InterPro" id="IPR029063">
    <property type="entry name" value="SAM-dependent_MTases_sf"/>
</dbReference>
<name>A0A923ISZ2_9SPHI</name>
<feature type="domain" description="Methyltransferase FkbM" evidence="1">
    <location>
        <begin position="64"/>
        <end position="206"/>
    </location>
</feature>
<evidence type="ECO:0000313" key="2">
    <source>
        <dbReference type="EMBL" id="MBB2144105.1"/>
    </source>
</evidence>
<sequence>MLKTISRIILLLGQKMDGLARKIAYKIYTPTTTLKDLGWTKFCKANGEELRYAYDLNKNSIVFDVGGYEGEFTSDLFSRYESQFYIFEVYQPYTKQIKERFRLNDKIKVYDFGLGAIDETIQISIDTVSTSSFKKAEIMVDAKLKKASNFMDENEIKQIDLIKINIEGGEYNLLNHLIDSGKINNIINLQIQFHDFVPNAISEMESIRKKLKKTHTPTYQFDFIWENWKKNP</sequence>
<dbReference type="Gene3D" id="3.40.50.150">
    <property type="entry name" value="Vaccinia Virus protein VP39"/>
    <property type="match status" value="1"/>
</dbReference>
<dbReference type="Pfam" id="PF05050">
    <property type="entry name" value="Methyltransf_21"/>
    <property type="match status" value="1"/>
</dbReference>
<organism evidence="2 3">
    <name type="scientific">Pedobacter planticolens</name>
    <dbReference type="NCBI Taxonomy" id="2679964"/>
    <lineage>
        <taxon>Bacteria</taxon>
        <taxon>Pseudomonadati</taxon>
        <taxon>Bacteroidota</taxon>
        <taxon>Sphingobacteriia</taxon>
        <taxon>Sphingobacteriales</taxon>
        <taxon>Sphingobacteriaceae</taxon>
        <taxon>Pedobacter</taxon>
    </lineage>
</organism>
<dbReference type="InterPro" id="IPR006342">
    <property type="entry name" value="FkbM_mtfrase"/>
</dbReference>
<keyword evidence="2" id="KW-0808">Transferase</keyword>
<dbReference type="AlphaFoldDB" id="A0A923ISZ2"/>
<keyword evidence="3" id="KW-1185">Reference proteome</keyword>
<dbReference type="SUPFAM" id="SSF53335">
    <property type="entry name" value="S-adenosyl-L-methionine-dependent methyltransferases"/>
    <property type="match status" value="1"/>
</dbReference>
<accession>A0A923ISZ2</accession>
<dbReference type="GO" id="GO:0032259">
    <property type="term" value="P:methylation"/>
    <property type="evidence" value="ECO:0007669"/>
    <property type="project" value="UniProtKB-KW"/>
</dbReference>
<comment type="caution">
    <text evidence="2">The sequence shown here is derived from an EMBL/GenBank/DDBJ whole genome shotgun (WGS) entry which is preliminary data.</text>
</comment>
<dbReference type="RefSeq" id="WP_182920806.1">
    <property type="nucleotide sequence ID" value="NZ_WNXD01000001.1"/>
</dbReference>
<dbReference type="EMBL" id="WNXD01000001">
    <property type="protein sequence ID" value="MBB2144105.1"/>
    <property type="molecule type" value="Genomic_DNA"/>
</dbReference>
<evidence type="ECO:0000313" key="3">
    <source>
        <dbReference type="Proteomes" id="UP000601055"/>
    </source>
</evidence>
<reference evidence="2" key="1">
    <citation type="submission" date="2019-11" db="EMBL/GenBank/DDBJ databases">
        <title>Description of Pedobacter sp. LMG 31464T.</title>
        <authorList>
            <person name="Carlier A."/>
            <person name="Qi S."/>
            <person name="Vandamme P."/>
        </authorList>
    </citation>
    <scope>NUCLEOTIDE SEQUENCE</scope>
    <source>
        <strain evidence="2">LMG 31464</strain>
    </source>
</reference>
<dbReference type="GO" id="GO:0008168">
    <property type="term" value="F:methyltransferase activity"/>
    <property type="evidence" value="ECO:0007669"/>
    <property type="project" value="UniProtKB-KW"/>
</dbReference>